<gene>
    <name evidence="2" type="ORF">EWB00_008452</name>
</gene>
<dbReference type="Proteomes" id="UP000311919">
    <property type="component" value="Unassembled WGS sequence"/>
</dbReference>
<name>A0A4Z2CQ08_SCHJA</name>
<evidence type="ECO:0000313" key="2">
    <source>
        <dbReference type="EMBL" id="TNN06343.1"/>
    </source>
</evidence>
<comment type="caution">
    <text evidence="2">The sequence shown here is derived from an EMBL/GenBank/DDBJ whole genome shotgun (WGS) entry which is preliminary data.</text>
</comment>
<feature type="compositionally biased region" description="Basic and acidic residues" evidence="1">
    <location>
        <begin position="105"/>
        <end position="118"/>
    </location>
</feature>
<reference evidence="2 3" key="1">
    <citation type="submission" date="2019-03" db="EMBL/GenBank/DDBJ databases">
        <title>An improved genome assembly of the fluke Schistosoma japonicum.</title>
        <authorList>
            <person name="Hu W."/>
            <person name="Luo F."/>
            <person name="Yin M."/>
            <person name="Mo X."/>
            <person name="Sun C."/>
            <person name="Wu Q."/>
            <person name="Zhu B."/>
            <person name="Xiang M."/>
            <person name="Wang J."/>
            <person name="Wang Y."/>
            <person name="Zhang T."/>
            <person name="Xu B."/>
            <person name="Zheng H."/>
            <person name="Feng Z."/>
        </authorList>
    </citation>
    <scope>NUCLEOTIDE SEQUENCE [LARGE SCALE GENOMIC DNA]</scope>
    <source>
        <strain evidence="2">HuSjv2</strain>
        <tissue evidence="2">Worms</tissue>
    </source>
</reference>
<protein>
    <submittedName>
        <fullName evidence="2">Uncharacterized protein</fullName>
    </submittedName>
</protein>
<proteinExistence type="predicted"/>
<keyword evidence="3" id="KW-1185">Reference proteome</keyword>
<accession>A0A4Z2CQ08</accession>
<organism evidence="2 3">
    <name type="scientific">Schistosoma japonicum</name>
    <name type="common">Blood fluke</name>
    <dbReference type="NCBI Taxonomy" id="6182"/>
    <lineage>
        <taxon>Eukaryota</taxon>
        <taxon>Metazoa</taxon>
        <taxon>Spiralia</taxon>
        <taxon>Lophotrochozoa</taxon>
        <taxon>Platyhelminthes</taxon>
        <taxon>Trematoda</taxon>
        <taxon>Digenea</taxon>
        <taxon>Strigeidida</taxon>
        <taxon>Schistosomatoidea</taxon>
        <taxon>Schistosomatidae</taxon>
        <taxon>Schistosoma</taxon>
    </lineage>
</organism>
<feature type="compositionally biased region" description="Basic and acidic residues" evidence="1">
    <location>
        <begin position="71"/>
        <end position="96"/>
    </location>
</feature>
<sequence>MVVEFVTAVDCLNATTSNATLEGRRLTVLLKEVYLDNLNQPKQSGQLVNKTKDQEHNQQSGYNNQRFHHRDQRDYGQRNQRDYNQRNFNNRDHTNQRENGNQRDNNQRDYSGQRDYNRQGRQFDYNSGRGERDVNRFQGGQTNRGGPRDFGRNDRFDRSDQRRDRSPARGEPVRGMAALKDPE</sequence>
<evidence type="ECO:0000256" key="1">
    <source>
        <dbReference type="SAM" id="MobiDB-lite"/>
    </source>
</evidence>
<dbReference type="EMBL" id="SKCS01000469">
    <property type="protein sequence ID" value="TNN06343.1"/>
    <property type="molecule type" value="Genomic_DNA"/>
</dbReference>
<feature type="region of interest" description="Disordered" evidence="1">
    <location>
        <begin position="41"/>
        <end position="183"/>
    </location>
</feature>
<dbReference type="OrthoDB" id="6230362at2759"/>
<dbReference type="STRING" id="6182.A0A4Z2CQ08"/>
<dbReference type="AlphaFoldDB" id="A0A4Z2CQ08"/>
<evidence type="ECO:0000313" key="3">
    <source>
        <dbReference type="Proteomes" id="UP000311919"/>
    </source>
</evidence>
<feature type="compositionally biased region" description="Basic and acidic residues" evidence="1">
    <location>
        <begin position="146"/>
        <end position="172"/>
    </location>
</feature>